<dbReference type="Gene3D" id="2.10.25.10">
    <property type="entry name" value="Laminin"/>
    <property type="match status" value="6"/>
</dbReference>
<feature type="non-terminal residue" evidence="21">
    <location>
        <position position="1"/>
    </location>
</feature>
<dbReference type="SMART" id="SM00181">
    <property type="entry name" value="EGF"/>
    <property type="match status" value="6"/>
</dbReference>
<dbReference type="GO" id="GO:0016020">
    <property type="term" value="C:membrane"/>
    <property type="evidence" value="ECO:0007669"/>
    <property type="project" value="UniProtKB-SubCell"/>
</dbReference>
<dbReference type="Pfam" id="PF09064">
    <property type="entry name" value="EGF_Tme5"/>
    <property type="match status" value="1"/>
</dbReference>
<dbReference type="PANTHER" id="PTHR14789:SF9">
    <property type="entry name" value="THROMBOMODULIN"/>
    <property type="match status" value="1"/>
</dbReference>
<accession>A0A7L4FCE4</accession>
<dbReference type="GO" id="GO:0030246">
    <property type="term" value="F:carbohydrate binding"/>
    <property type="evidence" value="ECO:0007669"/>
    <property type="project" value="UniProtKB-KW"/>
</dbReference>
<dbReference type="Pfam" id="PF14670">
    <property type="entry name" value="FXa_inhibition"/>
    <property type="match status" value="1"/>
</dbReference>
<evidence type="ECO:0000256" key="5">
    <source>
        <dbReference type="ARBA" id="ARBA00022692"/>
    </source>
</evidence>
<dbReference type="InterPro" id="IPR000152">
    <property type="entry name" value="EGF-type_Asp/Asn_hydroxyl_site"/>
</dbReference>
<evidence type="ECO:0000256" key="4">
    <source>
        <dbReference type="ARBA" id="ARBA00022553"/>
    </source>
</evidence>
<dbReference type="Pfam" id="PF25444">
    <property type="entry name" value="THBD"/>
    <property type="match status" value="1"/>
</dbReference>
<keyword evidence="10 17" id="KW-1133">Transmembrane helix</keyword>
<dbReference type="SMART" id="SM00034">
    <property type="entry name" value="CLECT"/>
    <property type="match status" value="1"/>
</dbReference>
<evidence type="ECO:0000256" key="9">
    <source>
        <dbReference type="ARBA" id="ARBA00022974"/>
    </source>
</evidence>
<name>A0A7L4FCE4_9COLU</name>
<dbReference type="InterPro" id="IPR057350">
    <property type="entry name" value="THBD"/>
</dbReference>
<dbReference type="PROSITE" id="PS50041">
    <property type="entry name" value="C_TYPE_LECTIN_2"/>
    <property type="match status" value="1"/>
</dbReference>
<keyword evidence="12" id="KW-1015">Disulfide bond</keyword>
<evidence type="ECO:0000256" key="16">
    <source>
        <dbReference type="PROSITE-ProRule" id="PRU00076"/>
    </source>
</evidence>
<evidence type="ECO:0000256" key="2">
    <source>
        <dbReference type="ARBA" id="ARBA00019822"/>
    </source>
</evidence>
<comment type="caution">
    <text evidence="16">Lacks conserved residue(s) required for the propagation of feature annotation.</text>
</comment>
<evidence type="ECO:0000256" key="18">
    <source>
        <dbReference type="SAM" id="SignalP"/>
    </source>
</evidence>
<dbReference type="InterPro" id="IPR049883">
    <property type="entry name" value="NOTCH1_EGF-like"/>
</dbReference>
<evidence type="ECO:0000256" key="14">
    <source>
        <dbReference type="ARBA" id="ARBA00045242"/>
    </source>
</evidence>
<feature type="non-terminal residue" evidence="21">
    <location>
        <position position="546"/>
    </location>
</feature>
<reference evidence="21 22" key="1">
    <citation type="submission" date="2020-02" db="EMBL/GenBank/DDBJ databases">
        <title>Bird 10,000 Genomes (B10K) Project - Family phase.</title>
        <authorList>
            <person name="Zhang G."/>
        </authorList>
    </citation>
    <scope>NUCLEOTIDE SEQUENCE [LARGE SCALE GENOMIC DNA]</scope>
    <source>
        <strain evidence="21">B10K-DU-006-06</strain>
    </source>
</reference>
<organism evidence="21 22">
    <name type="scientific">Pampusana beccarii</name>
    <name type="common">Western bronze ground-dove</name>
    <dbReference type="NCBI Taxonomy" id="2953425"/>
    <lineage>
        <taxon>Eukaryota</taxon>
        <taxon>Metazoa</taxon>
        <taxon>Chordata</taxon>
        <taxon>Craniata</taxon>
        <taxon>Vertebrata</taxon>
        <taxon>Euteleostomi</taxon>
        <taxon>Archelosauria</taxon>
        <taxon>Archosauria</taxon>
        <taxon>Dinosauria</taxon>
        <taxon>Saurischia</taxon>
        <taxon>Theropoda</taxon>
        <taxon>Coelurosauria</taxon>
        <taxon>Aves</taxon>
        <taxon>Neognathae</taxon>
        <taxon>Neoaves</taxon>
        <taxon>Columbimorphae</taxon>
        <taxon>Columbiformes</taxon>
        <taxon>Columbidae</taxon>
        <taxon>Pampusana</taxon>
    </lineage>
</organism>
<keyword evidence="13" id="KW-0325">Glycoprotein</keyword>
<dbReference type="PROSITE" id="PS50026">
    <property type="entry name" value="EGF_3"/>
    <property type="match status" value="1"/>
</dbReference>
<evidence type="ECO:0000256" key="12">
    <source>
        <dbReference type="ARBA" id="ARBA00023157"/>
    </source>
</evidence>
<feature type="signal peptide" evidence="18">
    <location>
        <begin position="1"/>
        <end position="18"/>
    </location>
</feature>
<dbReference type="EMBL" id="VWYH01001503">
    <property type="protein sequence ID" value="NXW83422.1"/>
    <property type="molecule type" value="Genomic_DNA"/>
</dbReference>
<dbReference type="GO" id="GO:0005509">
    <property type="term" value="F:calcium ion binding"/>
    <property type="evidence" value="ECO:0007669"/>
    <property type="project" value="InterPro"/>
</dbReference>
<dbReference type="InterPro" id="IPR001304">
    <property type="entry name" value="C-type_lectin-like"/>
</dbReference>
<keyword evidence="8" id="KW-0677">Repeat</keyword>
<evidence type="ECO:0000256" key="13">
    <source>
        <dbReference type="ARBA" id="ARBA00023180"/>
    </source>
</evidence>
<dbReference type="GO" id="GO:0004888">
    <property type="term" value="F:transmembrane signaling receptor activity"/>
    <property type="evidence" value="ECO:0007669"/>
    <property type="project" value="InterPro"/>
</dbReference>
<gene>
    <name evidence="21" type="primary">Thbd</name>
    <name evidence="21" type="ORF">ALOBEC_R13054</name>
</gene>
<dbReference type="Pfam" id="PF00059">
    <property type="entry name" value="Lectin_C"/>
    <property type="match status" value="1"/>
</dbReference>
<dbReference type="Pfam" id="PF00008">
    <property type="entry name" value="EGF"/>
    <property type="match status" value="1"/>
</dbReference>
<dbReference type="CDD" id="cd00054">
    <property type="entry name" value="EGF_CA"/>
    <property type="match status" value="1"/>
</dbReference>
<dbReference type="SUPFAM" id="SSF56436">
    <property type="entry name" value="C-type lectin-like"/>
    <property type="match status" value="1"/>
</dbReference>
<dbReference type="PRINTS" id="PR00907">
    <property type="entry name" value="THRMBOMODULN"/>
</dbReference>
<dbReference type="Gene3D" id="3.10.100.10">
    <property type="entry name" value="Mannose-Binding Protein A, subunit A"/>
    <property type="match status" value="1"/>
</dbReference>
<proteinExistence type="predicted"/>
<dbReference type="InterPro" id="IPR016186">
    <property type="entry name" value="C-type_lectin-like/link_sf"/>
</dbReference>
<evidence type="ECO:0000256" key="11">
    <source>
        <dbReference type="ARBA" id="ARBA00023136"/>
    </source>
</evidence>
<dbReference type="InterPro" id="IPR051505">
    <property type="entry name" value="C-type_lectin_domain"/>
</dbReference>
<evidence type="ECO:0000256" key="15">
    <source>
        <dbReference type="ARBA" id="ARBA00046453"/>
    </source>
</evidence>
<feature type="transmembrane region" description="Helical" evidence="17">
    <location>
        <begin position="490"/>
        <end position="513"/>
    </location>
</feature>
<comment type="function">
    <text evidence="14">Endothelial cell receptor that plays a critical role in regulating several physiological processes including hemostasis, coagulation, fibrinolysis, inflammation, and angiogenesis. Acts as a cofactor for thrombin activation of protein C/PROC on the surface of vascular endothelial cells leading to initiation of the activated protein C anticoagulant pathway. Also accelerates the activation of the plasma carboxypeptidase B2/CPB2, which catalyzes removal of C-terminal basic amino acids from its substrates including kinins or anaphylatoxins leading to fibrinolysis inhibition. Plays critical protective roles in changing the cleavage specificity of protease-activated receptor 1/PAR1, inhibiting endothelial cell permeability and inflammation. Suppresses inflammation distinctly from its anticoagulant cofactor activity by sequestering HMGB1 thereby preventing it from engaging cellular receptors such as RAGE and contributing to the inflammatory response.</text>
</comment>
<dbReference type="SUPFAM" id="SSF57184">
    <property type="entry name" value="Growth factor receptor domain"/>
    <property type="match status" value="2"/>
</dbReference>
<protein>
    <recommendedName>
        <fullName evidence="2">Thrombomodulin</fullName>
    </recommendedName>
</protein>
<dbReference type="PIRSF" id="PIRSF001775">
    <property type="entry name" value="CD93/CD141"/>
    <property type="match status" value="1"/>
</dbReference>
<keyword evidence="5 17" id="KW-0812">Transmembrane</keyword>
<dbReference type="InterPro" id="IPR016187">
    <property type="entry name" value="CTDL_fold"/>
</dbReference>
<dbReference type="InterPro" id="IPR001881">
    <property type="entry name" value="EGF-like_Ca-bd_dom"/>
</dbReference>
<keyword evidence="9" id="KW-0654">Proteoglycan</keyword>
<dbReference type="PROSITE" id="PS01187">
    <property type="entry name" value="EGF_CA"/>
    <property type="match status" value="2"/>
</dbReference>
<dbReference type="PANTHER" id="PTHR14789">
    <property type="entry name" value="CHONDROLECTIN VARIANT CHODLFDELTAE"/>
    <property type="match status" value="1"/>
</dbReference>
<evidence type="ECO:0000256" key="1">
    <source>
        <dbReference type="ARBA" id="ARBA00004479"/>
    </source>
</evidence>
<dbReference type="PROSITE" id="PS00010">
    <property type="entry name" value="ASX_HYDROXYL"/>
    <property type="match status" value="2"/>
</dbReference>
<dbReference type="SMART" id="SM00179">
    <property type="entry name" value="EGF_CA"/>
    <property type="match status" value="4"/>
</dbReference>
<feature type="domain" description="C-type lectin" evidence="20">
    <location>
        <begin position="31"/>
        <end position="144"/>
    </location>
</feature>
<sequence length="546" mass="58719">MRRLPLLLPLLLGLGVRGEPGPAAPSGAQCLEHDCFGIFWAARSFAEASGVCERGGGHLMTVRSTVAEDAIGLLLQNRSGRLWLGLRLAPSLPCTQPAQRLRGFQWVTGDRSTDYSNWASSERRCGKRCVTVSRELRWEERSCESTADGFFCEYNYAGSCPRLPPAEGLLVTYSTPFGAHSGDFVVLPAGSIASIPEIGLELRCDEEGDSGGLRWGRDTPGAWACRLANGGCEGTCGEEGGRPRCSCPDGKVLAPDGRSCSSPCAGAPCQHHCVVSGTTFLCMCESGYRLAADGSSCEDDDDCAVLPRLCEQVCVNTEGGFECQCYRGYEMLDGHCRPVSPCYAAPCEQRCEEVPDGYRCGCYPGYAVDPREPSRCVLHCNRSQCPAQCDPHSLSCECPEGFVLDDAESEKTCMDINECDMNYCQHDCVNRPGGYECHCHAGYQLLNQNDCVKILEEDREGEYSGDWGPGAPTPIPSRTPPKAEHLHPGALVGIAVGALSAALALLALGYHLAKKRCGSRSTMDYKCGGPHEKEMGLQPVTSGCAT</sequence>
<keyword evidence="6 18" id="KW-0732">Signal</keyword>
<dbReference type="PROSITE" id="PS01186">
    <property type="entry name" value="EGF_2"/>
    <property type="match status" value="2"/>
</dbReference>
<dbReference type="OrthoDB" id="4062651at2759"/>
<evidence type="ECO:0000256" key="10">
    <source>
        <dbReference type="ARBA" id="ARBA00022989"/>
    </source>
</evidence>
<feature type="chain" id="PRO_5029917812" description="Thrombomodulin" evidence="18">
    <location>
        <begin position="19"/>
        <end position="546"/>
    </location>
</feature>
<dbReference type="InterPro" id="IPR000742">
    <property type="entry name" value="EGF"/>
</dbReference>
<keyword evidence="7" id="KW-0430">Lectin</keyword>
<evidence type="ECO:0000259" key="20">
    <source>
        <dbReference type="PROSITE" id="PS50041"/>
    </source>
</evidence>
<feature type="domain" description="EGF-like" evidence="19">
    <location>
        <begin position="415"/>
        <end position="452"/>
    </location>
</feature>
<evidence type="ECO:0000256" key="17">
    <source>
        <dbReference type="SAM" id="Phobius"/>
    </source>
</evidence>
<dbReference type="InterPro" id="IPR015149">
    <property type="entry name" value="Tme5_EGF-like"/>
</dbReference>
<keyword evidence="3 16" id="KW-0245">EGF-like domain</keyword>
<dbReference type="InterPro" id="IPR009030">
    <property type="entry name" value="Growth_fac_rcpt_cys_sf"/>
</dbReference>
<evidence type="ECO:0000256" key="6">
    <source>
        <dbReference type="ARBA" id="ARBA00022729"/>
    </source>
</evidence>
<comment type="subunit">
    <text evidence="15">Interacts with ITGAL, ITGAM and ITGB2. Interacts with thrombin/F2; this interaction switches the specificity of thrombin from a procoagulant to an anticoagulant and antifibrinolytic protease. Interacts with ANGP1 and ANGP2; these interactions significantly inhibit the generation of activated PC and TAFIa/CPB2 by the thrombin/thrombomodulin complex. Interacts with PF4; this interaction enhances generation of activated protein C. Interacts with HMGB1; this interaction inhibits HMGB1 inflammatory activity.</text>
</comment>
<evidence type="ECO:0000256" key="7">
    <source>
        <dbReference type="ARBA" id="ARBA00022734"/>
    </source>
</evidence>
<dbReference type="AlphaFoldDB" id="A0A7L4FCE4"/>
<evidence type="ECO:0000256" key="3">
    <source>
        <dbReference type="ARBA" id="ARBA00022536"/>
    </source>
</evidence>
<dbReference type="Pfam" id="PF07645">
    <property type="entry name" value="EGF_CA"/>
    <property type="match status" value="2"/>
</dbReference>
<comment type="subcellular location">
    <subcellularLocation>
        <location evidence="1">Membrane</location>
        <topology evidence="1">Single-pass type I membrane protein</topology>
    </subcellularLocation>
</comment>
<keyword evidence="11 17" id="KW-0472">Membrane</keyword>
<comment type="caution">
    <text evidence="21">The sequence shown here is derived from an EMBL/GenBank/DDBJ whole genome shotgun (WGS) entry which is preliminary data.</text>
</comment>
<evidence type="ECO:0000313" key="22">
    <source>
        <dbReference type="Proteomes" id="UP000541332"/>
    </source>
</evidence>
<keyword evidence="4" id="KW-0597">Phosphoprotein</keyword>
<evidence type="ECO:0000256" key="8">
    <source>
        <dbReference type="ARBA" id="ARBA00022737"/>
    </source>
</evidence>
<evidence type="ECO:0000259" key="19">
    <source>
        <dbReference type="PROSITE" id="PS50026"/>
    </source>
</evidence>
<dbReference type="InterPro" id="IPR018097">
    <property type="entry name" value="EGF_Ca-bd_CS"/>
</dbReference>
<dbReference type="Proteomes" id="UP000541332">
    <property type="component" value="Unassembled WGS sequence"/>
</dbReference>
<evidence type="ECO:0000313" key="21">
    <source>
        <dbReference type="EMBL" id="NXW83422.1"/>
    </source>
</evidence>
<keyword evidence="22" id="KW-1185">Reference proteome</keyword>